<reference evidence="2" key="2">
    <citation type="journal article" date="2015" name="Data Brief">
        <title>Shoot transcriptome of the giant reed, Arundo donax.</title>
        <authorList>
            <person name="Barrero R.A."/>
            <person name="Guerrero F.D."/>
            <person name="Moolhuijzen P."/>
            <person name="Goolsby J.A."/>
            <person name="Tidwell J."/>
            <person name="Bellgard S.E."/>
            <person name="Bellgard M.I."/>
        </authorList>
    </citation>
    <scope>NUCLEOTIDE SEQUENCE</scope>
    <source>
        <tissue evidence="2">Shoot tissue taken approximately 20 cm above the soil surface</tissue>
    </source>
</reference>
<feature type="region of interest" description="Disordered" evidence="1">
    <location>
        <begin position="1"/>
        <end position="35"/>
    </location>
</feature>
<reference evidence="2" key="1">
    <citation type="submission" date="2014-09" db="EMBL/GenBank/DDBJ databases">
        <authorList>
            <person name="Magalhaes I.L.F."/>
            <person name="Oliveira U."/>
            <person name="Santos F.R."/>
            <person name="Vidigal T.H.D.A."/>
            <person name="Brescovit A.D."/>
            <person name="Santos A.J."/>
        </authorList>
    </citation>
    <scope>NUCLEOTIDE SEQUENCE</scope>
    <source>
        <tissue evidence="2">Shoot tissue taken approximately 20 cm above the soil surface</tissue>
    </source>
</reference>
<dbReference type="AlphaFoldDB" id="A0A0A9B305"/>
<dbReference type="EMBL" id="GBRH01244208">
    <property type="protein sequence ID" value="JAD53687.1"/>
    <property type="molecule type" value="Transcribed_RNA"/>
</dbReference>
<protein>
    <submittedName>
        <fullName evidence="2">Uncharacterized protein</fullName>
    </submittedName>
</protein>
<name>A0A0A9B305_ARUDO</name>
<evidence type="ECO:0000256" key="1">
    <source>
        <dbReference type="SAM" id="MobiDB-lite"/>
    </source>
</evidence>
<accession>A0A0A9B305</accession>
<evidence type="ECO:0000313" key="2">
    <source>
        <dbReference type="EMBL" id="JAD53687.1"/>
    </source>
</evidence>
<proteinExistence type="predicted"/>
<organism evidence="2">
    <name type="scientific">Arundo donax</name>
    <name type="common">Giant reed</name>
    <name type="synonym">Donax arundinaceus</name>
    <dbReference type="NCBI Taxonomy" id="35708"/>
    <lineage>
        <taxon>Eukaryota</taxon>
        <taxon>Viridiplantae</taxon>
        <taxon>Streptophyta</taxon>
        <taxon>Embryophyta</taxon>
        <taxon>Tracheophyta</taxon>
        <taxon>Spermatophyta</taxon>
        <taxon>Magnoliopsida</taxon>
        <taxon>Liliopsida</taxon>
        <taxon>Poales</taxon>
        <taxon>Poaceae</taxon>
        <taxon>PACMAD clade</taxon>
        <taxon>Arundinoideae</taxon>
        <taxon>Arundineae</taxon>
        <taxon>Arundo</taxon>
    </lineage>
</organism>
<sequence length="35" mass="3839">MWTASRRRTPASTNLLSADPTGPNHRSKSTGLDQQ</sequence>